<evidence type="ECO:0000313" key="4">
    <source>
        <dbReference type="Proteomes" id="UP000377595"/>
    </source>
</evidence>
<dbReference type="InterPro" id="IPR044925">
    <property type="entry name" value="His-Me_finger_sf"/>
</dbReference>
<protein>
    <recommendedName>
        <fullName evidence="2">HNH nuclease domain-containing protein</fullName>
    </recommendedName>
</protein>
<dbReference type="SUPFAM" id="SSF54060">
    <property type="entry name" value="His-Me finger endonucleases"/>
    <property type="match status" value="1"/>
</dbReference>
<feature type="region of interest" description="Disordered" evidence="1">
    <location>
        <begin position="1"/>
        <end position="50"/>
    </location>
</feature>
<reference evidence="3 4" key="1">
    <citation type="submission" date="2019-10" db="EMBL/GenBank/DDBJ databases">
        <title>Whole genome shotgun sequence of Acrocarpospora pleiomorpha NBRC 16267.</title>
        <authorList>
            <person name="Ichikawa N."/>
            <person name="Kimura A."/>
            <person name="Kitahashi Y."/>
            <person name="Komaki H."/>
            <person name="Oguchi A."/>
        </authorList>
    </citation>
    <scope>NUCLEOTIDE SEQUENCE [LARGE SCALE GENOMIC DNA]</scope>
    <source>
        <strain evidence="3 4">NBRC 16267</strain>
    </source>
</reference>
<dbReference type="OrthoDB" id="3234360at2"/>
<evidence type="ECO:0000313" key="3">
    <source>
        <dbReference type="EMBL" id="GES18166.1"/>
    </source>
</evidence>
<feature type="region of interest" description="Disordered" evidence="1">
    <location>
        <begin position="99"/>
        <end position="120"/>
    </location>
</feature>
<evidence type="ECO:0000256" key="1">
    <source>
        <dbReference type="SAM" id="MobiDB-lite"/>
    </source>
</evidence>
<dbReference type="CDD" id="cd00085">
    <property type="entry name" value="HNHc"/>
    <property type="match status" value="1"/>
</dbReference>
<feature type="compositionally biased region" description="Basic residues" evidence="1">
    <location>
        <begin position="24"/>
        <end position="35"/>
    </location>
</feature>
<accession>A0A5M3XBX5</accession>
<dbReference type="Proteomes" id="UP000377595">
    <property type="component" value="Unassembled WGS sequence"/>
</dbReference>
<keyword evidence="4" id="KW-1185">Reference proteome</keyword>
<dbReference type="AlphaFoldDB" id="A0A5M3XBX5"/>
<evidence type="ECO:0000259" key="2">
    <source>
        <dbReference type="SMART" id="SM00507"/>
    </source>
</evidence>
<dbReference type="InterPro" id="IPR003615">
    <property type="entry name" value="HNH_nuc"/>
</dbReference>
<sequence length="120" mass="13192">MPNRAARRCTAAGCPSDAAFGGRCAKHRHPARKPKASAPRPSSHAQGYTRKWRELSERIRAQRPWCEVPSCGAPSEHVDHIDGDKTNWAESNLAALCHSHHSQKTAKHDGGFGNPRTPRP</sequence>
<feature type="compositionally biased region" description="Low complexity" evidence="1">
    <location>
        <begin position="36"/>
        <end position="45"/>
    </location>
</feature>
<name>A0A5M3XBX5_9ACTN</name>
<feature type="domain" description="HNH nuclease" evidence="2">
    <location>
        <begin position="55"/>
        <end position="102"/>
    </location>
</feature>
<dbReference type="EMBL" id="BLAF01000006">
    <property type="protein sequence ID" value="GES18166.1"/>
    <property type="molecule type" value="Genomic_DNA"/>
</dbReference>
<dbReference type="SMART" id="SM00507">
    <property type="entry name" value="HNHc"/>
    <property type="match status" value="1"/>
</dbReference>
<gene>
    <name evidence="3" type="ORF">Aple_010610</name>
</gene>
<proteinExistence type="predicted"/>
<organism evidence="3 4">
    <name type="scientific">Acrocarpospora pleiomorpha</name>
    <dbReference type="NCBI Taxonomy" id="90975"/>
    <lineage>
        <taxon>Bacteria</taxon>
        <taxon>Bacillati</taxon>
        <taxon>Actinomycetota</taxon>
        <taxon>Actinomycetes</taxon>
        <taxon>Streptosporangiales</taxon>
        <taxon>Streptosporangiaceae</taxon>
        <taxon>Acrocarpospora</taxon>
    </lineage>
</organism>
<comment type="caution">
    <text evidence="3">The sequence shown here is derived from an EMBL/GenBank/DDBJ whole genome shotgun (WGS) entry which is preliminary data.</text>
</comment>